<accession>A0A4Q2DHG8</accession>
<protein>
    <submittedName>
        <fullName evidence="1">Uncharacterized protein</fullName>
    </submittedName>
</protein>
<reference evidence="1 2" key="1">
    <citation type="submission" date="2019-01" db="EMBL/GenBank/DDBJ databases">
        <title>Draft genome sequence of Psathyrella aberdarensis IHI B618.</title>
        <authorList>
            <person name="Buettner E."/>
            <person name="Kellner H."/>
        </authorList>
    </citation>
    <scope>NUCLEOTIDE SEQUENCE [LARGE SCALE GENOMIC DNA]</scope>
    <source>
        <strain evidence="1 2">IHI B618</strain>
    </source>
</reference>
<dbReference type="SUPFAM" id="SSF81383">
    <property type="entry name" value="F-box domain"/>
    <property type="match status" value="1"/>
</dbReference>
<keyword evidence="2" id="KW-1185">Reference proteome</keyword>
<dbReference type="AlphaFoldDB" id="A0A4Q2DHG8"/>
<dbReference type="EMBL" id="SDEE01000264">
    <property type="protein sequence ID" value="RXW18466.1"/>
    <property type="molecule type" value="Genomic_DNA"/>
</dbReference>
<evidence type="ECO:0000313" key="2">
    <source>
        <dbReference type="Proteomes" id="UP000290288"/>
    </source>
</evidence>
<organism evidence="1 2">
    <name type="scientific">Candolleomyces aberdarensis</name>
    <dbReference type="NCBI Taxonomy" id="2316362"/>
    <lineage>
        <taxon>Eukaryota</taxon>
        <taxon>Fungi</taxon>
        <taxon>Dikarya</taxon>
        <taxon>Basidiomycota</taxon>
        <taxon>Agaricomycotina</taxon>
        <taxon>Agaricomycetes</taxon>
        <taxon>Agaricomycetidae</taxon>
        <taxon>Agaricales</taxon>
        <taxon>Agaricineae</taxon>
        <taxon>Psathyrellaceae</taxon>
        <taxon>Candolleomyces</taxon>
    </lineage>
</organism>
<dbReference type="OrthoDB" id="3011922at2759"/>
<dbReference type="Gene3D" id="1.20.1280.50">
    <property type="match status" value="1"/>
</dbReference>
<sequence>MPLLQSSYTPYAHGEALVAIPEAPEPEETRNGASISGLPLHVLSNVLTYLVDFSLGGNLSQPAYELLSASHVNSQFREACLSHPALWNKVLSLNGIGSRLFEAIVERSGTLSLWLSLREDETLSTKPEVWKILMNNLFRLQFLYVEVNEAHEGIKTTFLLTLLTVDAPALEECVIDFHGRRNVPLNCFVVHCRTPRLRRLRLINCFIPLDRCRFPRLSSIVMHSTDGEPVLSSPYDRLRFHVQFRFLRRLVLWDAVQSITNPILGPPPIELPILETFILLGNGAVCKQLAEVLRIPSGCNRSVTIHFPRDRECVSGDAVVAARAASLFIPNDVEYTACVLEASSTVQTLKLSALSRKPTIKINFLVNNSLRFRASGPIAFLIRAFAGIPPISWLPGFSLTARDEFSFTLWQFLASVCNHTFSSVSLLTLFFDDSSPAPHFFVPLFESMLNVEMAAATAPQVYLNPSFINIVGRQELFPKLTSLGVPLIGNVVDLAYLPQLLWHRRGINHVIFYISPVWSAEMGHDDSDTIRAAGGNLVKEFPEGVEIEWLRN</sequence>
<comment type="caution">
    <text evidence="1">The sequence shown here is derived from an EMBL/GenBank/DDBJ whole genome shotgun (WGS) entry which is preliminary data.</text>
</comment>
<dbReference type="InterPro" id="IPR036047">
    <property type="entry name" value="F-box-like_dom_sf"/>
</dbReference>
<name>A0A4Q2DHG8_9AGAR</name>
<evidence type="ECO:0000313" key="1">
    <source>
        <dbReference type="EMBL" id="RXW18466.1"/>
    </source>
</evidence>
<proteinExistence type="predicted"/>
<dbReference type="Proteomes" id="UP000290288">
    <property type="component" value="Unassembled WGS sequence"/>
</dbReference>
<gene>
    <name evidence="1" type="ORF">EST38_g7392</name>
</gene>